<dbReference type="Pfam" id="PF06319">
    <property type="entry name" value="MmcB-like"/>
    <property type="match status" value="1"/>
</dbReference>
<sequence length="158" mass="16999">MNILGSSTRSAPRPIDRGPHRGAAKLLIALDYRVLREFPLGNGRRADVIGINDRAAFVIAEVKSSLADYRSDGKWPDYVGFCDHFYFAVGPDFPVDVLPAEVGIIVADGYAGTVLRPAPLRALAAARRKALLVRFARTASSRLVAVTDEALLAAEPAP</sequence>
<name>A0A380T9G9_9ZZZZ</name>
<proteinExistence type="predicted"/>
<evidence type="ECO:0008006" key="2">
    <source>
        <dbReference type="Google" id="ProtNLM"/>
    </source>
</evidence>
<organism evidence="1">
    <name type="scientific">metagenome</name>
    <dbReference type="NCBI Taxonomy" id="256318"/>
    <lineage>
        <taxon>unclassified sequences</taxon>
        <taxon>metagenomes</taxon>
    </lineage>
</organism>
<dbReference type="PIRSF" id="PIRSF031796">
    <property type="entry name" value="UPC031796"/>
    <property type="match status" value="1"/>
</dbReference>
<dbReference type="EMBL" id="UIDG01000041">
    <property type="protein sequence ID" value="SUS04610.1"/>
    <property type="molecule type" value="Genomic_DNA"/>
</dbReference>
<reference evidence="1" key="1">
    <citation type="submission" date="2018-07" db="EMBL/GenBank/DDBJ databases">
        <authorList>
            <person name="Quirk P.G."/>
            <person name="Krulwich T.A."/>
        </authorList>
    </citation>
    <scope>NUCLEOTIDE SEQUENCE</scope>
</reference>
<dbReference type="AlphaFoldDB" id="A0A380T9G9"/>
<evidence type="ECO:0000313" key="1">
    <source>
        <dbReference type="EMBL" id="SUS04610.1"/>
    </source>
</evidence>
<protein>
    <recommendedName>
        <fullName evidence="2">DNA repair protein MmcB-related protein</fullName>
    </recommendedName>
</protein>
<dbReference type="InterPro" id="IPR009394">
    <property type="entry name" value="MmcB-like"/>
</dbReference>
<gene>
    <name evidence="1" type="ORF">DF3PB_1350008</name>
</gene>
<accession>A0A380T9G9</accession>